<dbReference type="Pfam" id="PF23568">
    <property type="entry name" value="ARM_LIN"/>
    <property type="match status" value="1"/>
</dbReference>
<name>E1JT59_SOLFR</name>
<dbReference type="InterPro" id="IPR052858">
    <property type="entry name" value="E3_ubiquitin-ligase_LIN"/>
</dbReference>
<organism evidence="2 3">
    <name type="scientific">Solidesulfovibrio fructosivorans JJ]</name>
    <dbReference type="NCBI Taxonomy" id="596151"/>
    <lineage>
        <taxon>Bacteria</taxon>
        <taxon>Pseudomonadati</taxon>
        <taxon>Thermodesulfobacteriota</taxon>
        <taxon>Desulfovibrionia</taxon>
        <taxon>Desulfovibrionales</taxon>
        <taxon>Desulfovibrionaceae</taxon>
        <taxon>Solidesulfovibrio</taxon>
    </lineage>
</organism>
<reference evidence="2 3" key="1">
    <citation type="submission" date="2010-08" db="EMBL/GenBank/DDBJ databases">
        <title>The draft genome of Desulfovibrio fructosovorans JJ.</title>
        <authorList>
            <consortium name="US DOE Joint Genome Institute (JGI-PGF)"/>
            <person name="Lucas S."/>
            <person name="Copeland A."/>
            <person name="Lapidus A."/>
            <person name="Cheng J.-F."/>
            <person name="Bruce D."/>
            <person name="Goodwin L."/>
            <person name="Pitluck S."/>
            <person name="Land M.L."/>
            <person name="Hauser L."/>
            <person name="Chang Y.-J."/>
            <person name="Jeffries C."/>
            <person name="Wall J.D."/>
            <person name="Stahl D.A."/>
            <person name="Arkin A.P."/>
            <person name="Dehal P."/>
            <person name="Stolyar S.M."/>
            <person name="Hazen T.C."/>
            <person name="Woyke T.J."/>
        </authorList>
    </citation>
    <scope>NUCLEOTIDE SEQUENCE [LARGE SCALE GENOMIC DNA]</scope>
    <source>
        <strain evidence="2 3">JJ</strain>
    </source>
</reference>
<sequence>MSIELETALSLLKVAKIVVDLKKKTQQLNEIKHIKKSLDQLILREMGAAFEAIGDAITAQNNETKEVRLRFAEDNLLKNTSLDPSLKTGDVTNKYLMARANHGLAYICALRNDFITASKHLLRIFIISPRDARENILPELYKQEFFPKCTNIIEWYDAELRALEEDSWRGIRKAGRFSLSLTIKAAGVLTALAAQSGSIVKVRIPPHPIIKAAEDLSKEVWERSSDYHLPSRAELEEEFGNKIDNRCIEYAQSLLQNVGG</sequence>
<protein>
    <recommendedName>
        <fullName evidence="1">Putative E3 ubiquitin-protein ligase LIN N-terminal domain-containing protein</fullName>
    </recommendedName>
</protein>
<evidence type="ECO:0000313" key="2">
    <source>
        <dbReference type="EMBL" id="EFL52319.1"/>
    </source>
</evidence>
<dbReference type="EMBL" id="AECZ01000004">
    <property type="protein sequence ID" value="EFL52319.1"/>
    <property type="molecule type" value="Genomic_DNA"/>
</dbReference>
<evidence type="ECO:0000259" key="1">
    <source>
        <dbReference type="Pfam" id="PF23568"/>
    </source>
</evidence>
<feature type="domain" description="Putative E3 ubiquitin-protein ligase LIN N-terminal" evidence="1">
    <location>
        <begin position="24"/>
        <end position="166"/>
    </location>
</feature>
<dbReference type="InterPro" id="IPR056512">
    <property type="entry name" value="LIN_N"/>
</dbReference>
<keyword evidence="3" id="KW-1185">Reference proteome</keyword>
<evidence type="ECO:0000313" key="3">
    <source>
        <dbReference type="Proteomes" id="UP000006250"/>
    </source>
</evidence>
<accession>E1JT59</accession>
<dbReference type="RefSeq" id="WP_005991345.1">
    <property type="nucleotide sequence ID" value="NZ_AECZ01000004.1"/>
</dbReference>
<dbReference type="AlphaFoldDB" id="E1JT59"/>
<gene>
    <name evidence="2" type="ORF">DesfrDRAFT_0808</name>
</gene>
<dbReference type="OrthoDB" id="9906804at2"/>
<proteinExistence type="predicted"/>
<dbReference type="PANTHER" id="PTHR47446">
    <property type="entry name" value="RING-TYPE E3 UBIQUITIN TRANSFERASE"/>
    <property type="match status" value="1"/>
</dbReference>
<dbReference type="Proteomes" id="UP000006250">
    <property type="component" value="Unassembled WGS sequence"/>
</dbReference>
<dbReference type="PANTHER" id="PTHR47446:SF2">
    <property type="entry name" value="RING-TYPE E3 UBIQUITIN TRANSFERASE"/>
    <property type="match status" value="1"/>
</dbReference>
<comment type="caution">
    <text evidence="2">The sequence shown here is derived from an EMBL/GenBank/DDBJ whole genome shotgun (WGS) entry which is preliminary data.</text>
</comment>